<dbReference type="NCBIfam" id="TIGR00046">
    <property type="entry name" value="RsmE family RNA methyltransferase"/>
    <property type="match status" value="1"/>
</dbReference>
<dbReference type="InterPro" id="IPR029026">
    <property type="entry name" value="tRNA_m1G_MTases_N"/>
</dbReference>
<dbReference type="GO" id="GO:0005737">
    <property type="term" value="C:cytoplasm"/>
    <property type="evidence" value="ECO:0007669"/>
    <property type="project" value="UniProtKB-SubCell"/>
</dbReference>
<dbReference type="PANTHER" id="PTHR30027">
    <property type="entry name" value="RIBOSOMAL RNA SMALL SUBUNIT METHYLTRANSFERASE E"/>
    <property type="match status" value="1"/>
</dbReference>
<dbReference type="Pfam" id="PF20260">
    <property type="entry name" value="PUA_4"/>
    <property type="match status" value="1"/>
</dbReference>
<dbReference type="InterPro" id="IPR015947">
    <property type="entry name" value="PUA-like_sf"/>
</dbReference>
<proteinExistence type="inferred from homology"/>
<keyword evidence="7 10" id="KW-0949">S-adenosyl-L-methionine</keyword>
<dbReference type="eggNOG" id="COG1385">
    <property type="taxonomic scope" value="Bacteria"/>
</dbReference>
<comment type="caution">
    <text evidence="13">The sequence shown here is derived from an EMBL/GenBank/DDBJ whole genome shotgun (WGS) entry which is preliminary data.</text>
</comment>
<reference evidence="13 14" key="1">
    <citation type="submission" date="2011-12" db="EMBL/GenBank/DDBJ databases">
        <title>The Genome Sequence of Prevotella micans F0438.</title>
        <authorList>
            <consortium name="The Broad Institute Genome Sequencing Platform"/>
            <person name="Earl A."/>
            <person name="Ward D."/>
            <person name="Feldgarden M."/>
            <person name="Gevers D."/>
            <person name="Izard J."/>
            <person name="Baranova O.V."/>
            <person name="Blanton J.M."/>
            <person name="Wade W.G."/>
            <person name="Dewhirst F.E."/>
            <person name="Young S.K."/>
            <person name="Zeng Q."/>
            <person name="Gargeya S."/>
            <person name="Fitzgerald M."/>
            <person name="Haas B."/>
            <person name="Abouelleil A."/>
            <person name="Alvarado L."/>
            <person name="Arachchi H.M."/>
            <person name="Berlin A."/>
            <person name="Chapman S.B."/>
            <person name="Gearin G."/>
            <person name="Goldberg J."/>
            <person name="Griggs A."/>
            <person name="Gujja S."/>
            <person name="Hansen M."/>
            <person name="Heiman D."/>
            <person name="Howarth C."/>
            <person name="Larimer J."/>
            <person name="Lui A."/>
            <person name="MacDonald P.J.P."/>
            <person name="McCowen C."/>
            <person name="Montmayeur A."/>
            <person name="Murphy C."/>
            <person name="Neiman D."/>
            <person name="Pearson M."/>
            <person name="Priest M."/>
            <person name="Roberts A."/>
            <person name="Saif S."/>
            <person name="Shea T."/>
            <person name="Sisk P."/>
            <person name="Stolte C."/>
            <person name="Sykes S."/>
            <person name="Wortman J."/>
            <person name="Nusbaum C."/>
            <person name="Birren B."/>
        </authorList>
    </citation>
    <scope>NUCLEOTIDE SEQUENCE [LARGE SCALE GENOMIC DNA]</scope>
    <source>
        <strain evidence="13 14">F0438</strain>
    </source>
</reference>
<accession>H1PZZ7</accession>
<evidence type="ECO:0000256" key="5">
    <source>
        <dbReference type="ARBA" id="ARBA00022603"/>
    </source>
</evidence>
<comment type="catalytic activity">
    <reaction evidence="9 10">
        <text>uridine(1498) in 16S rRNA + S-adenosyl-L-methionine = N(3)-methyluridine(1498) in 16S rRNA + S-adenosyl-L-homocysteine + H(+)</text>
        <dbReference type="Rhea" id="RHEA:42920"/>
        <dbReference type="Rhea" id="RHEA-COMP:10283"/>
        <dbReference type="Rhea" id="RHEA-COMP:10284"/>
        <dbReference type="ChEBI" id="CHEBI:15378"/>
        <dbReference type="ChEBI" id="CHEBI:57856"/>
        <dbReference type="ChEBI" id="CHEBI:59789"/>
        <dbReference type="ChEBI" id="CHEBI:65315"/>
        <dbReference type="ChEBI" id="CHEBI:74502"/>
        <dbReference type="EC" id="2.1.1.193"/>
    </reaction>
</comment>
<dbReference type="PATRIC" id="fig|883158.3.peg.242"/>
<comment type="function">
    <text evidence="8 10">Specifically methylates the N3 position of the uracil ring of uridine 1498 (m3U1498) in 16S rRNA. Acts on the fully assembled 30S ribosomal subunit.</text>
</comment>
<dbReference type="Gene3D" id="2.40.240.20">
    <property type="entry name" value="Hypothetical PUA domain-like, domain 1"/>
    <property type="match status" value="1"/>
</dbReference>
<evidence type="ECO:0000313" key="13">
    <source>
        <dbReference type="EMBL" id="EHO74581.1"/>
    </source>
</evidence>
<dbReference type="EMBL" id="AGWK01000006">
    <property type="protein sequence ID" value="EHO74581.1"/>
    <property type="molecule type" value="Genomic_DNA"/>
</dbReference>
<evidence type="ECO:0000313" key="14">
    <source>
        <dbReference type="Proteomes" id="UP000016023"/>
    </source>
</evidence>
<dbReference type="InterPro" id="IPR046887">
    <property type="entry name" value="RsmE_PUA-like"/>
</dbReference>
<dbReference type="SUPFAM" id="SSF75217">
    <property type="entry name" value="alpha/beta knot"/>
    <property type="match status" value="1"/>
</dbReference>
<feature type="domain" description="Ribosomal RNA small subunit methyltransferase E methyltransferase" evidence="11">
    <location>
        <begin position="77"/>
        <end position="232"/>
    </location>
</feature>
<keyword evidence="14" id="KW-1185">Reference proteome</keyword>
<dbReference type="Proteomes" id="UP000016023">
    <property type="component" value="Unassembled WGS sequence"/>
</dbReference>
<comment type="subcellular location">
    <subcellularLocation>
        <location evidence="1 10">Cytoplasm</location>
    </subcellularLocation>
</comment>
<dbReference type="AlphaFoldDB" id="H1PZZ7"/>
<dbReference type="InterPro" id="IPR029028">
    <property type="entry name" value="Alpha/beta_knot_MTases"/>
</dbReference>
<organism evidence="13 14">
    <name type="scientific">Prevotella micans F0438</name>
    <dbReference type="NCBI Taxonomy" id="883158"/>
    <lineage>
        <taxon>Bacteria</taxon>
        <taxon>Pseudomonadati</taxon>
        <taxon>Bacteroidota</taxon>
        <taxon>Bacteroidia</taxon>
        <taxon>Bacteroidales</taxon>
        <taxon>Prevotellaceae</taxon>
        <taxon>Prevotella</taxon>
    </lineage>
</organism>
<dbReference type="GO" id="GO:0070042">
    <property type="term" value="F:rRNA (uridine-N3-)-methyltransferase activity"/>
    <property type="evidence" value="ECO:0007669"/>
    <property type="project" value="TreeGrafter"/>
</dbReference>
<dbReference type="PIRSF" id="PIRSF015601">
    <property type="entry name" value="MTase_slr0722"/>
    <property type="match status" value="1"/>
</dbReference>
<protein>
    <recommendedName>
        <fullName evidence="10">Ribosomal RNA small subunit methyltransferase E</fullName>
        <ecNumber evidence="10">2.1.1.193</ecNumber>
    </recommendedName>
</protein>
<dbReference type="InterPro" id="IPR006700">
    <property type="entry name" value="RsmE"/>
</dbReference>
<dbReference type="CDD" id="cd18084">
    <property type="entry name" value="RsmE-like"/>
    <property type="match status" value="1"/>
</dbReference>
<dbReference type="HOGENOM" id="CLU_067442_4_1_10"/>
<dbReference type="InterPro" id="IPR046886">
    <property type="entry name" value="RsmE_MTase_dom"/>
</dbReference>
<evidence type="ECO:0000256" key="6">
    <source>
        <dbReference type="ARBA" id="ARBA00022679"/>
    </source>
</evidence>
<evidence type="ECO:0000256" key="9">
    <source>
        <dbReference type="ARBA" id="ARBA00047944"/>
    </source>
</evidence>
<feature type="domain" description="Ribosomal RNA small subunit methyltransferase E PUA-like" evidence="12">
    <location>
        <begin position="18"/>
        <end position="60"/>
    </location>
</feature>
<dbReference type="Gene3D" id="3.40.1280.10">
    <property type="match status" value="1"/>
</dbReference>
<dbReference type="SUPFAM" id="SSF88697">
    <property type="entry name" value="PUA domain-like"/>
    <property type="match status" value="1"/>
</dbReference>
<gene>
    <name evidence="13" type="ORF">HMPREF9140_00235</name>
</gene>
<comment type="similarity">
    <text evidence="2 10">Belongs to the RNA methyltransferase RsmE family.</text>
</comment>
<evidence type="ECO:0000256" key="8">
    <source>
        <dbReference type="ARBA" id="ARBA00025699"/>
    </source>
</evidence>
<keyword evidence="4 10" id="KW-0698">rRNA processing</keyword>
<evidence type="ECO:0000259" key="11">
    <source>
        <dbReference type="Pfam" id="PF04452"/>
    </source>
</evidence>
<evidence type="ECO:0000256" key="4">
    <source>
        <dbReference type="ARBA" id="ARBA00022552"/>
    </source>
</evidence>
<keyword evidence="5 10" id="KW-0489">Methyltransferase</keyword>
<name>H1PZZ7_9BACT</name>
<evidence type="ECO:0000256" key="7">
    <source>
        <dbReference type="ARBA" id="ARBA00022691"/>
    </source>
</evidence>
<keyword evidence="3 10" id="KW-0963">Cytoplasm</keyword>
<dbReference type="STRING" id="883158.HMPREF9140_00235"/>
<dbReference type="EC" id="2.1.1.193" evidence="10"/>
<evidence type="ECO:0000256" key="2">
    <source>
        <dbReference type="ARBA" id="ARBA00005528"/>
    </source>
</evidence>
<evidence type="ECO:0000259" key="12">
    <source>
        <dbReference type="Pfam" id="PF20260"/>
    </source>
</evidence>
<sequence length="243" mass="27621">MKETRFFYAPNAASQNQLPPEEATHAIRVLRIKPGDEIFLMDGQGSFHRAEVESVTSKHCFYRLTETLPQQPAWHGRIHLAIAPTKDAGRMEWLAEKAVEIGIDEISFLECRFSERRTMRTERIERIVVSAMKQSRKPWKPQVNPMIPFNDFIARAHPSLSFICHCYNEIPRADLFAEITKPQESQSDITILVGPEGDFSIDEVNQAMDCGFISATLGQSRLRTETAGLSAVVYSQLARRILD</sequence>
<keyword evidence="6 10" id="KW-0808">Transferase</keyword>
<evidence type="ECO:0000256" key="10">
    <source>
        <dbReference type="PIRNR" id="PIRNR015601"/>
    </source>
</evidence>
<dbReference type="Pfam" id="PF04452">
    <property type="entry name" value="Methyltrans_RNA"/>
    <property type="match status" value="1"/>
</dbReference>
<dbReference type="RefSeq" id="WP_006951162.1">
    <property type="nucleotide sequence ID" value="NZ_JH594521.1"/>
</dbReference>
<dbReference type="GO" id="GO:0070475">
    <property type="term" value="P:rRNA base methylation"/>
    <property type="evidence" value="ECO:0007669"/>
    <property type="project" value="TreeGrafter"/>
</dbReference>
<evidence type="ECO:0000256" key="1">
    <source>
        <dbReference type="ARBA" id="ARBA00004496"/>
    </source>
</evidence>
<evidence type="ECO:0000256" key="3">
    <source>
        <dbReference type="ARBA" id="ARBA00022490"/>
    </source>
</evidence>
<dbReference type="PANTHER" id="PTHR30027:SF3">
    <property type="entry name" value="16S RRNA (URACIL(1498)-N(3))-METHYLTRANSFERASE"/>
    <property type="match status" value="1"/>
</dbReference>